<evidence type="ECO:0000256" key="1">
    <source>
        <dbReference type="ARBA" id="ARBA00022723"/>
    </source>
</evidence>
<protein>
    <recommendedName>
        <fullName evidence="10">Transcription factor domain-containing protein</fullName>
    </recommendedName>
</protein>
<sequence>MARIFQPSKKGIEKGNPRFQFVFKQTRCKESDTPTREALQPVSTRQPNKSMHRNSALSATKTLSLELEGTAPGIEHGAAFPLLIGSVPFYAEAEHAAALQYFLEVPAPRIAYNMAGHFFTVTLPQASLTHPAIMEAMMALATLNATLRGTSSARWTTSPALLHYNKAITTLVLSKPTRIVTLMVCMLLWLYEQFDNQHSRALFHRQSIVNIVAEWRSHELGLDRTMDEYIATCIEPTIITGLEVTAPVKLCREVLDTLQLQLNCYSSSCSQCTYEDAVNSLRACLDCFILRDCGEETCKSDDSLPRASLTSLQVWNYQFEHYTGSKWEVEGPILLAYATAVAMLVTQEAMPTEETRDAEWQRALKFLRGESSKIWRGLNSEEETAHGTLLDGVALIIGG</sequence>
<dbReference type="GO" id="GO:0046872">
    <property type="term" value="F:metal ion binding"/>
    <property type="evidence" value="ECO:0007669"/>
    <property type="project" value="UniProtKB-KW"/>
</dbReference>
<dbReference type="PANTHER" id="PTHR36206">
    <property type="entry name" value="ASPERCRYPTIN BIOSYNTHESIS CLUSTER-SPECIFIC TRANSCRIPTION REGULATOR ATNN-RELATED"/>
    <property type="match status" value="1"/>
</dbReference>
<comment type="caution">
    <text evidence="8">The sequence shown here is derived from an EMBL/GenBank/DDBJ whole genome shotgun (WGS) entry which is preliminary data.</text>
</comment>
<accession>A0AA38XQ77</accession>
<keyword evidence="1" id="KW-0479">Metal-binding</keyword>
<evidence type="ECO:0000256" key="5">
    <source>
        <dbReference type="ARBA" id="ARBA00023163"/>
    </source>
</evidence>
<proteinExistence type="predicted"/>
<evidence type="ECO:0000256" key="2">
    <source>
        <dbReference type="ARBA" id="ARBA00022833"/>
    </source>
</evidence>
<evidence type="ECO:0008006" key="10">
    <source>
        <dbReference type="Google" id="ProtNLM"/>
    </source>
</evidence>
<keyword evidence="2" id="KW-0862">Zinc</keyword>
<evidence type="ECO:0000256" key="3">
    <source>
        <dbReference type="ARBA" id="ARBA00023015"/>
    </source>
</evidence>
<gene>
    <name evidence="8" type="ORF">H2200_000902</name>
</gene>
<feature type="region of interest" description="Disordered" evidence="7">
    <location>
        <begin position="30"/>
        <end position="55"/>
    </location>
</feature>
<evidence type="ECO:0000313" key="8">
    <source>
        <dbReference type="EMBL" id="KAJ9617181.1"/>
    </source>
</evidence>
<reference evidence="8" key="1">
    <citation type="submission" date="2022-10" db="EMBL/GenBank/DDBJ databases">
        <title>Culturing micro-colonial fungi from biological soil crusts in the Mojave desert and describing Neophaeococcomyces mojavensis, and introducing the new genera and species Taxawa tesnikishii.</title>
        <authorList>
            <person name="Kurbessoian T."/>
            <person name="Stajich J.E."/>
        </authorList>
    </citation>
    <scope>NUCLEOTIDE SEQUENCE</scope>
    <source>
        <strain evidence="8">TK_41</strain>
    </source>
</reference>
<keyword evidence="3" id="KW-0805">Transcription regulation</keyword>
<keyword evidence="9" id="KW-1185">Reference proteome</keyword>
<organism evidence="8 9">
    <name type="scientific">Cladophialophora chaetospira</name>
    <dbReference type="NCBI Taxonomy" id="386627"/>
    <lineage>
        <taxon>Eukaryota</taxon>
        <taxon>Fungi</taxon>
        <taxon>Dikarya</taxon>
        <taxon>Ascomycota</taxon>
        <taxon>Pezizomycotina</taxon>
        <taxon>Eurotiomycetes</taxon>
        <taxon>Chaetothyriomycetidae</taxon>
        <taxon>Chaetothyriales</taxon>
        <taxon>Herpotrichiellaceae</taxon>
        <taxon>Cladophialophora</taxon>
    </lineage>
</organism>
<evidence type="ECO:0000256" key="4">
    <source>
        <dbReference type="ARBA" id="ARBA00023125"/>
    </source>
</evidence>
<dbReference type="InterPro" id="IPR052360">
    <property type="entry name" value="Transcr_Regulatory_Proteins"/>
</dbReference>
<keyword evidence="6" id="KW-0539">Nucleus</keyword>
<evidence type="ECO:0000313" key="9">
    <source>
        <dbReference type="Proteomes" id="UP001172673"/>
    </source>
</evidence>
<dbReference type="Proteomes" id="UP001172673">
    <property type="component" value="Unassembled WGS sequence"/>
</dbReference>
<feature type="compositionally biased region" description="Polar residues" evidence="7">
    <location>
        <begin position="41"/>
        <end position="55"/>
    </location>
</feature>
<keyword evidence="5" id="KW-0804">Transcription</keyword>
<name>A0AA38XQ77_9EURO</name>
<keyword evidence="4" id="KW-0238">DNA-binding</keyword>
<dbReference type="GO" id="GO:0003677">
    <property type="term" value="F:DNA binding"/>
    <property type="evidence" value="ECO:0007669"/>
    <property type="project" value="UniProtKB-KW"/>
</dbReference>
<dbReference type="AlphaFoldDB" id="A0AA38XQ77"/>
<evidence type="ECO:0000256" key="6">
    <source>
        <dbReference type="ARBA" id="ARBA00023242"/>
    </source>
</evidence>
<dbReference type="PANTHER" id="PTHR36206:SF12">
    <property type="entry name" value="ASPERCRYPTIN BIOSYNTHESIS CLUSTER-SPECIFIC TRANSCRIPTION REGULATOR ATNN-RELATED"/>
    <property type="match status" value="1"/>
</dbReference>
<evidence type="ECO:0000256" key="7">
    <source>
        <dbReference type="SAM" id="MobiDB-lite"/>
    </source>
</evidence>
<dbReference type="EMBL" id="JAPDRK010000001">
    <property type="protein sequence ID" value="KAJ9617181.1"/>
    <property type="molecule type" value="Genomic_DNA"/>
</dbReference>